<accession>A0A9W8K1G7</accession>
<dbReference type="PROSITE" id="PS50181">
    <property type="entry name" value="FBOX"/>
    <property type="match status" value="1"/>
</dbReference>
<dbReference type="InterPro" id="IPR036047">
    <property type="entry name" value="F-box-like_dom_sf"/>
</dbReference>
<dbReference type="SUPFAM" id="SSF81383">
    <property type="entry name" value="F-box domain"/>
    <property type="match status" value="1"/>
</dbReference>
<proteinExistence type="predicted"/>
<feature type="domain" description="F-box" evidence="1">
    <location>
        <begin position="1"/>
        <end position="48"/>
    </location>
</feature>
<comment type="caution">
    <text evidence="2">The sequence shown here is derived from an EMBL/GenBank/DDBJ whole genome shotgun (WGS) entry which is preliminary data.</text>
</comment>
<sequence>MTLDDLPPDVLLQILSYLRLSTLACLCATSSSLHTLFSENQDLIYRHAALLHGFTHMESALPDKGTLYKKYSPPNVKEGTKWIDLCKARLRVRDAWVGGAPSKISIAPPDPGNRANSGVRDIRVDEQRRLVLTALVSGGVNVMDMDSGKLLWYLGEDYVRPYVNIEYSEGFLIFDRLEDDCEVWRILEPHSPDIEPTKLASGSAPDDKQITRSLEALQIARDLADAGPEVEDSNLRGCFVACALIRPPERTKAHRLVYPTLITLSPDAAYLWHLPSGHLVEVLQGVEGSGNETQDEYDINHIRSVDQSPRHVFAAGKKGLRVFARMAEMDGLERTSSPLSRPAHLPHAFLAISSSGRRHGRWSYRLKGQSGTQHDDSELVPYEIAVEEKELTKEETRVVDKFRAINVSPCGSHFVALLFGCRLLIVPHFERLLHQSNSKEEVYNNTLEVHLGSPMSSTSLHLAYDEGDEGVGRVSVVTTHAVFVLTLPQFPDEPLKHPPKIRVARFRRVMDSSLLPAVSCLAVSDTRLLFNWSGSIVSGQHAEEGFRFLGKKFDQSLNDIERFGDRCFQRNILNSTWEVEPTISVVNRVTMMSRVLMVNLLPSS</sequence>
<dbReference type="EMBL" id="JANKHO010000445">
    <property type="protein sequence ID" value="KAJ3509853.1"/>
    <property type="molecule type" value="Genomic_DNA"/>
</dbReference>
<dbReference type="AlphaFoldDB" id="A0A9W8K1G7"/>
<organism evidence="2 3">
    <name type="scientific">Agrocybe chaxingu</name>
    <dbReference type="NCBI Taxonomy" id="84603"/>
    <lineage>
        <taxon>Eukaryota</taxon>
        <taxon>Fungi</taxon>
        <taxon>Dikarya</taxon>
        <taxon>Basidiomycota</taxon>
        <taxon>Agaricomycotina</taxon>
        <taxon>Agaricomycetes</taxon>
        <taxon>Agaricomycetidae</taxon>
        <taxon>Agaricales</taxon>
        <taxon>Agaricineae</taxon>
        <taxon>Strophariaceae</taxon>
        <taxon>Agrocybe</taxon>
    </lineage>
</organism>
<dbReference type="Pfam" id="PF12937">
    <property type="entry name" value="F-box-like"/>
    <property type="match status" value="1"/>
</dbReference>
<dbReference type="InterPro" id="IPR001810">
    <property type="entry name" value="F-box_dom"/>
</dbReference>
<reference evidence="2" key="1">
    <citation type="submission" date="2022-07" db="EMBL/GenBank/DDBJ databases">
        <title>Genome Sequence of Agrocybe chaxingu.</title>
        <authorList>
            <person name="Buettner E."/>
        </authorList>
    </citation>
    <scope>NUCLEOTIDE SEQUENCE</scope>
    <source>
        <strain evidence="2">MP-N11</strain>
    </source>
</reference>
<dbReference type="Proteomes" id="UP001148786">
    <property type="component" value="Unassembled WGS sequence"/>
</dbReference>
<gene>
    <name evidence="2" type="ORF">NLJ89_g4998</name>
</gene>
<keyword evidence="3" id="KW-1185">Reference proteome</keyword>
<dbReference type="OrthoDB" id="550575at2759"/>
<evidence type="ECO:0000313" key="3">
    <source>
        <dbReference type="Proteomes" id="UP001148786"/>
    </source>
</evidence>
<dbReference type="CDD" id="cd09917">
    <property type="entry name" value="F-box_SF"/>
    <property type="match status" value="1"/>
</dbReference>
<evidence type="ECO:0000313" key="2">
    <source>
        <dbReference type="EMBL" id="KAJ3509853.1"/>
    </source>
</evidence>
<dbReference type="Gene3D" id="1.20.1280.50">
    <property type="match status" value="1"/>
</dbReference>
<protein>
    <recommendedName>
        <fullName evidence="1">F-box domain-containing protein</fullName>
    </recommendedName>
</protein>
<evidence type="ECO:0000259" key="1">
    <source>
        <dbReference type="PROSITE" id="PS50181"/>
    </source>
</evidence>
<name>A0A9W8K1G7_9AGAR</name>